<dbReference type="GO" id="GO:0005886">
    <property type="term" value="C:plasma membrane"/>
    <property type="evidence" value="ECO:0007669"/>
    <property type="project" value="UniProtKB-SubCell"/>
</dbReference>
<dbReference type="AlphaFoldDB" id="A0A315Z0R3"/>
<keyword evidence="9" id="KW-0811">Translocation</keyword>
<keyword evidence="7" id="KW-0653">Protein transport</keyword>
<evidence type="ECO:0000256" key="1">
    <source>
        <dbReference type="ARBA" id="ARBA00004162"/>
    </source>
</evidence>
<keyword evidence="5" id="KW-1003">Cell membrane</keyword>
<dbReference type="SMART" id="SM01323">
    <property type="entry name" value="YajC"/>
    <property type="match status" value="1"/>
</dbReference>
<feature type="transmembrane region" description="Helical" evidence="11">
    <location>
        <begin position="20"/>
        <end position="37"/>
    </location>
</feature>
<evidence type="ECO:0000256" key="6">
    <source>
        <dbReference type="ARBA" id="ARBA00022692"/>
    </source>
</evidence>
<accession>A0A315Z0R3</accession>
<dbReference type="Pfam" id="PF02699">
    <property type="entry name" value="YajC"/>
    <property type="match status" value="1"/>
</dbReference>
<dbReference type="EMBL" id="QGDO01000009">
    <property type="protein sequence ID" value="PWJ36101.1"/>
    <property type="molecule type" value="Genomic_DNA"/>
</dbReference>
<dbReference type="Proteomes" id="UP000245535">
    <property type="component" value="Unassembled WGS sequence"/>
</dbReference>
<keyword evidence="13" id="KW-1185">Reference proteome</keyword>
<evidence type="ECO:0000256" key="10">
    <source>
        <dbReference type="ARBA" id="ARBA00023136"/>
    </source>
</evidence>
<dbReference type="NCBIfam" id="TIGR00739">
    <property type="entry name" value="yajC"/>
    <property type="match status" value="1"/>
</dbReference>
<dbReference type="PANTHER" id="PTHR33909">
    <property type="entry name" value="SEC TRANSLOCON ACCESSORY COMPLEX SUBUNIT YAJC"/>
    <property type="match status" value="1"/>
</dbReference>
<dbReference type="OrthoDB" id="9800132at2"/>
<keyword evidence="8 11" id="KW-1133">Transmembrane helix</keyword>
<gene>
    <name evidence="12" type="ORF">BC781_109117</name>
</gene>
<evidence type="ECO:0000256" key="11">
    <source>
        <dbReference type="SAM" id="Phobius"/>
    </source>
</evidence>
<comment type="caution">
    <text evidence="12">The sequence shown here is derived from an EMBL/GenBank/DDBJ whole genome shotgun (WGS) entry which is preliminary data.</text>
</comment>
<evidence type="ECO:0000256" key="9">
    <source>
        <dbReference type="ARBA" id="ARBA00023010"/>
    </source>
</evidence>
<keyword evidence="6 11" id="KW-0812">Transmembrane</keyword>
<evidence type="ECO:0000256" key="2">
    <source>
        <dbReference type="ARBA" id="ARBA00006742"/>
    </source>
</evidence>
<keyword evidence="4" id="KW-0813">Transport</keyword>
<evidence type="ECO:0000313" key="12">
    <source>
        <dbReference type="EMBL" id="PWJ36101.1"/>
    </source>
</evidence>
<evidence type="ECO:0000256" key="7">
    <source>
        <dbReference type="ARBA" id="ARBA00022927"/>
    </source>
</evidence>
<evidence type="ECO:0000256" key="3">
    <source>
        <dbReference type="ARBA" id="ARBA00014962"/>
    </source>
</evidence>
<sequence>MNFDYTTVLLQAPAGNGGMMNIIFIVGMVAVFYFLILRPQQQDKKKQAKFSDAIKKGDNVVTIGGIHGKIVAIEDNTVTLDVDGRGAKMKFERSSISMANTNAAYGKEEKKK</sequence>
<reference evidence="12 13" key="1">
    <citation type="submission" date="2018-03" db="EMBL/GenBank/DDBJ databases">
        <title>Genomic Encyclopedia of Archaeal and Bacterial Type Strains, Phase II (KMG-II): from individual species to whole genera.</title>
        <authorList>
            <person name="Goeker M."/>
        </authorList>
    </citation>
    <scope>NUCLEOTIDE SEQUENCE [LARGE SCALE GENOMIC DNA]</scope>
    <source>
        <strain evidence="12 13">DSM 28229</strain>
    </source>
</reference>
<evidence type="ECO:0000313" key="13">
    <source>
        <dbReference type="Proteomes" id="UP000245535"/>
    </source>
</evidence>
<evidence type="ECO:0000256" key="4">
    <source>
        <dbReference type="ARBA" id="ARBA00022448"/>
    </source>
</evidence>
<dbReference type="RefSeq" id="WP_109622521.1">
    <property type="nucleotide sequence ID" value="NZ_QGDO01000009.1"/>
</dbReference>
<dbReference type="GO" id="GO:0015031">
    <property type="term" value="P:protein transport"/>
    <property type="evidence" value="ECO:0007669"/>
    <property type="project" value="UniProtKB-KW"/>
</dbReference>
<dbReference type="PRINTS" id="PR01853">
    <property type="entry name" value="YAJCTRNLCASE"/>
</dbReference>
<dbReference type="InterPro" id="IPR003849">
    <property type="entry name" value="Preprotein_translocase_YajC"/>
</dbReference>
<proteinExistence type="inferred from homology"/>
<evidence type="ECO:0000256" key="8">
    <source>
        <dbReference type="ARBA" id="ARBA00022989"/>
    </source>
</evidence>
<organism evidence="12 13">
    <name type="scientific">Sediminitomix flava</name>
    <dbReference type="NCBI Taxonomy" id="379075"/>
    <lineage>
        <taxon>Bacteria</taxon>
        <taxon>Pseudomonadati</taxon>
        <taxon>Bacteroidota</taxon>
        <taxon>Cytophagia</taxon>
        <taxon>Cytophagales</taxon>
        <taxon>Flammeovirgaceae</taxon>
        <taxon>Sediminitomix</taxon>
    </lineage>
</organism>
<comment type="subcellular location">
    <subcellularLocation>
        <location evidence="1">Cell membrane</location>
        <topology evidence="1">Single-pass membrane protein</topology>
    </subcellularLocation>
</comment>
<keyword evidence="10 11" id="KW-0472">Membrane</keyword>
<dbReference type="PANTHER" id="PTHR33909:SF1">
    <property type="entry name" value="SEC TRANSLOCON ACCESSORY COMPLEX SUBUNIT YAJC"/>
    <property type="match status" value="1"/>
</dbReference>
<protein>
    <recommendedName>
        <fullName evidence="3">Sec translocon accessory complex subunit YajC</fullName>
    </recommendedName>
</protein>
<comment type="similarity">
    <text evidence="2">Belongs to the YajC family.</text>
</comment>
<evidence type="ECO:0000256" key="5">
    <source>
        <dbReference type="ARBA" id="ARBA00022475"/>
    </source>
</evidence>
<name>A0A315Z0R3_SEDFL</name>